<dbReference type="EMBL" id="LT635766">
    <property type="protein sequence ID" value="SGZ52921.1"/>
    <property type="molecule type" value="Genomic_DNA"/>
</dbReference>
<dbReference type="InterPro" id="IPR050360">
    <property type="entry name" value="MFS_Sugar_Transporters"/>
</dbReference>
<feature type="transmembrane region" description="Helical" evidence="7">
    <location>
        <begin position="331"/>
        <end position="351"/>
    </location>
</feature>
<evidence type="ECO:0000313" key="8">
    <source>
        <dbReference type="EMBL" id="SGZ52921.1"/>
    </source>
</evidence>
<dbReference type="FunFam" id="1.20.1250.20:FF:000134">
    <property type="entry name" value="MFS sugar transporter protein"/>
    <property type="match status" value="1"/>
</dbReference>
<dbReference type="GO" id="GO:0005351">
    <property type="term" value="F:carbohydrate:proton symporter activity"/>
    <property type="evidence" value="ECO:0007669"/>
    <property type="project" value="TreeGrafter"/>
</dbReference>
<feature type="transmembrane region" description="Helical" evidence="7">
    <location>
        <begin position="363"/>
        <end position="382"/>
    </location>
</feature>
<feature type="transmembrane region" description="Helical" evidence="7">
    <location>
        <begin position="308"/>
        <end position="325"/>
    </location>
</feature>
<evidence type="ECO:0000256" key="5">
    <source>
        <dbReference type="ARBA" id="ARBA00022989"/>
    </source>
</evidence>
<evidence type="ECO:0000313" key="9">
    <source>
        <dbReference type="Proteomes" id="UP000182259"/>
    </source>
</evidence>
<keyword evidence="5 7" id="KW-1133">Transmembrane helix</keyword>
<dbReference type="InterPro" id="IPR005828">
    <property type="entry name" value="MFS_sugar_transport-like"/>
</dbReference>
<dbReference type="GO" id="GO:0016020">
    <property type="term" value="C:membrane"/>
    <property type="evidence" value="ECO:0007669"/>
    <property type="project" value="UniProtKB-SubCell"/>
</dbReference>
<feature type="transmembrane region" description="Helical" evidence="7">
    <location>
        <begin position="432"/>
        <end position="451"/>
    </location>
</feature>
<keyword evidence="4 7" id="KW-0812">Transmembrane</keyword>
<dbReference type="InterPro" id="IPR036259">
    <property type="entry name" value="MFS_trans_sf"/>
</dbReference>
<dbReference type="SUPFAM" id="SSF103473">
    <property type="entry name" value="MFS general substrate transporter"/>
    <property type="match status" value="1"/>
</dbReference>
<feature type="transmembrane region" description="Helical" evidence="7">
    <location>
        <begin position="116"/>
        <end position="135"/>
    </location>
</feature>
<dbReference type="Gene3D" id="1.20.1250.20">
    <property type="entry name" value="MFS general substrate transporter like domains"/>
    <property type="match status" value="2"/>
</dbReference>
<feature type="transmembrane region" description="Helical" evidence="7">
    <location>
        <begin position="141"/>
        <end position="161"/>
    </location>
</feature>
<protein>
    <submittedName>
        <fullName evidence="8">CIC11C00000004589</fullName>
    </submittedName>
</protein>
<dbReference type="PANTHER" id="PTHR48022">
    <property type="entry name" value="PLASTIDIC GLUCOSE TRANSPORTER 4"/>
    <property type="match status" value="1"/>
</dbReference>
<gene>
    <name evidence="8" type="ORF">SAMEA4029009_CIC11G00000004589</name>
</gene>
<keyword evidence="6 7" id="KW-0472">Membrane</keyword>
<dbReference type="AlphaFoldDB" id="A0A1L0BNI2"/>
<evidence type="ECO:0000256" key="2">
    <source>
        <dbReference type="ARBA" id="ARBA00010992"/>
    </source>
</evidence>
<feature type="transmembrane region" description="Helical" evidence="7">
    <location>
        <begin position="44"/>
        <end position="61"/>
    </location>
</feature>
<reference evidence="9" key="1">
    <citation type="submission" date="2016-10" db="EMBL/GenBank/DDBJ databases">
        <authorList>
            <person name="Geijer C."/>
            <person name="Jareborg N."/>
            <person name="Dainat J."/>
        </authorList>
    </citation>
    <scope>NUCLEOTIDE SEQUENCE [LARGE SCALE GENOMIC DNA]</scope>
    <source>
        <strain evidence="9">PYCC 4715</strain>
    </source>
</reference>
<evidence type="ECO:0000256" key="6">
    <source>
        <dbReference type="ARBA" id="ARBA00023136"/>
    </source>
</evidence>
<sequence>MYFRSDSESLEKNVTSVTFEDHEVTVNDYIAETRPWYRVSHLRLLSWSVFLITLTSTNAGYDGSMLNGLQSLSDWQVTMGHPKGHTLGALSNGYLFGSIAALPIAPFIADRFGRRFALLFGQSLTILGAVLQGVSTGETATFVYNICWYLGAIIAAWVTYGTREISGNSSWKIPSFLQGLFPVIQLSMFWMIPESPRWYIDKGKTEKARDFFVKHHIGKSLDPRDLALVEFEMREIESALEQEKLNSNSSYLDFVTKKSFRKRLFLVCMIGIMMQLSGNGLVSYYLVKVLISIGITEKKKQLQINGCLMIYNFVICASCASVVRFVKRRTMFITCFAGMMCSYIIWTVLSALNQQRNFEDKSLANGVLAMIFFFYLFYDIGLNGLPYLYLTEILPYSHRAKGINLKQAVMMTTLIYNGYVNPIAMDAIAWKYYIVFCCILFVELLIVIFTFPETSGYTLEEVAQVFGDVAPEISSRHLSRVEERKPSSEHVEHV</sequence>
<feature type="transmembrane region" description="Helical" evidence="7">
    <location>
        <begin position="264"/>
        <end position="287"/>
    </location>
</feature>
<proteinExistence type="inferred from homology"/>
<comment type="subcellular location">
    <subcellularLocation>
        <location evidence="1">Membrane</location>
        <topology evidence="1">Multi-pass membrane protein</topology>
    </subcellularLocation>
</comment>
<accession>A0A1L0BNI2</accession>
<dbReference type="Proteomes" id="UP000182259">
    <property type="component" value="Chromosome III"/>
</dbReference>
<evidence type="ECO:0000256" key="3">
    <source>
        <dbReference type="ARBA" id="ARBA00022448"/>
    </source>
</evidence>
<dbReference type="Pfam" id="PF00083">
    <property type="entry name" value="Sugar_tr"/>
    <property type="match status" value="2"/>
</dbReference>
<comment type="similarity">
    <text evidence="2">Belongs to the major facilitator superfamily. Sugar transporter (TC 2.A.1.1) family.</text>
</comment>
<evidence type="ECO:0000256" key="7">
    <source>
        <dbReference type="SAM" id="Phobius"/>
    </source>
</evidence>
<dbReference type="PANTHER" id="PTHR48022:SF24">
    <property type="entry name" value="HEXOSE TRANSPORTER PROTEIN (AFU_ORTHOLOGUE AFUA_8G04480)"/>
    <property type="match status" value="1"/>
</dbReference>
<organism evidence="8 9">
    <name type="scientific">Sungouiella intermedia</name>
    <dbReference type="NCBI Taxonomy" id="45354"/>
    <lineage>
        <taxon>Eukaryota</taxon>
        <taxon>Fungi</taxon>
        <taxon>Dikarya</taxon>
        <taxon>Ascomycota</taxon>
        <taxon>Saccharomycotina</taxon>
        <taxon>Pichiomycetes</taxon>
        <taxon>Metschnikowiaceae</taxon>
        <taxon>Sungouiella</taxon>
    </lineage>
</organism>
<name>A0A1L0BNI2_9ASCO</name>
<keyword evidence="3" id="KW-0813">Transport</keyword>
<evidence type="ECO:0000256" key="4">
    <source>
        <dbReference type="ARBA" id="ARBA00022692"/>
    </source>
</evidence>
<evidence type="ECO:0000256" key="1">
    <source>
        <dbReference type="ARBA" id="ARBA00004141"/>
    </source>
</evidence>
<feature type="transmembrane region" description="Helical" evidence="7">
    <location>
        <begin position="89"/>
        <end position="109"/>
    </location>
</feature>